<reference evidence="2" key="1">
    <citation type="submission" date="2021-01" db="EMBL/GenBank/DDBJ databases">
        <title>A chromosome-scale assembly of European eel, Anguilla anguilla.</title>
        <authorList>
            <person name="Henkel C."/>
            <person name="Jong-Raadsen S.A."/>
            <person name="Dufour S."/>
            <person name="Weltzien F.-A."/>
            <person name="Palstra A.P."/>
            <person name="Pelster B."/>
            <person name="Spaink H.P."/>
            <person name="Van Den Thillart G.E."/>
            <person name="Jansen H."/>
            <person name="Zahm M."/>
            <person name="Klopp C."/>
            <person name="Cedric C."/>
            <person name="Louis A."/>
            <person name="Berthelot C."/>
            <person name="Parey E."/>
            <person name="Roest Crollius H."/>
            <person name="Montfort J."/>
            <person name="Robinson-Rechavi M."/>
            <person name="Bucao C."/>
            <person name="Bouchez O."/>
            <person name="Gislard M."/>
            <person name="Lluch J."/>
            <person name="Milhes M."/>
            <person name="Lampietro C."/>
            <person name="Lopez Roques C."/>
            <person name="Donnadieu C."/>
            <person name="Braasch I."/>
            <person name="Desvignes T."/>
            <person name="Postlethwait J."/>
            <person name="Bobe J."/>
            <person name="Guiguen Y."/>
            <person name="Dirks R."/>
        </authorList>
    </citation>
    <scope>NUCLEOTIDE SEQUENCE</scope>
    <source>
        <strain evidence="2">Tag_6206</strain>
        <tissue evidence="2">Liver</tissue>
    </source>
</reference>
<protein>
    <recommendedName>
        <fullName evidence="4">Secreted protein</fullName>
    </recommendedName>
</protein>
<evidence type="ECO:0000256" key="1">
    <source>
        <dbReference type="SAM" id="SignalP"/>
    </source>
</evidence>
<sequence length="136" mass="15163">MGPWVTFWVQWRLALVGPSSSSCNASEMLGEDLMMAVLICLLTHTHSALSTDWSRYPRVTQVASLWTSACLSTAGRKKKQGPDCLWTTRATLVKEYIYGHPWSSNLECANRNAAVILVFCWNCTFLLKQSACARGT</sequence>
<evidence type="ECO:0008006" key="4">
    <source>
        <dbReference type="Google" id="ProtNLM"/>
    </source>
</evidence>
<evidence type="ECO:0000313" key="2">
    <source>
        <dbReference type="EMBL" id="KAG5835405.1"/>
    </source>
</evidence>
<dbReference type="EMBL" id="JAFIRN010000014">
    <property type="protein sequence ID" value="KAG5835405.1"/>
    <property type="molecule type" value="Genomic_DNA"/>
</dbReference>
<keyword evidence="1" id="KW-0732">Signal</keyword>
<evidence type="ECO:0000313" key="3">
    <source>
        <dbReference type="Proteomes" id="UP001044222"/>
    </source>
</evidence>
<accession>A0A9D3LUG4</accession>
<comment type="caution">
    <text evidence="2">The sequence shown here is derived from an EMBL/GenBank/DDBJ whole genome shotgun (WGS) entry which is preliminary data.</text>
</comment>
<feature type="chain" id="PRO_5039370607" description="Secreted protein" evidence="1">
    <location>
        <begin position="22"/>
        <end position="136"/>
    </location>
</feature>
<dbReference type="AlphaFoldDB" id="A0A9D3LUG4"/>
<name>A0A9D3LUG4_ANGAN</name>
<gene>
    <name evidence="2" type="ORF">ANANG_G00243630</name>
</gene>
<keyword evidence="3" id="KW-1185">Reference proteome</keyword>
<organism evidence="2 3">
    <name type="scientific">Anguilla anguilla</name>
    <name type="common">European freshwater eel</name>
    <name type="synonym">Muraena anguilla</name>
    <dbReference type="NCBI Taxonomy" id="7936"/>
    <lineage>
        <taxon>Eukaryota</taxon>
        <taxon>Metazoa</taxon>
        <taxon>Chordata</taxon>
        <taxon>Craniata</taxon>
        <taxon>Vertebrata</taxon>
        <taxon>Euteleostomi</taxon>
        <taxon>Actinopterygii</taxon>
        <taxon>Neopterygii</taxon>
        <taxon>Teleostei</taxon>
        <taxon>Anguilliformes</taxon>
        <taxon>Anguillidae</taxon>
        <taxon>Anguilla</taxon>
    </lineage>
</organism>
<dbReference type="Proteomes" id="UP001044222">
    <property type="component" value="Chromosome 14"/>
</dbReference>
<proteinExistence type="predicted"/>
<feature type="signal peptide" evidence="1">
    <location>
        <begin position="1"/>
        <end position="21"/>
    </location>
</feature>